<comment type="caution">
    <text evidence="1">The sequence shown here is derived from an EMBL/GenBank/DDBJ whole genome shotgun (WGS) entry which is preliminary data.</text>
</comment>
<gene>
    <name evidence="1" type="ORF">FYJ29_03480</name>
</gene>
<dbReference type="EMBL" id="VULT01000004">
    <property type="protein sequence ID" value="MSS16829.1"/>
    <property type="molecule type" value="Genomic_DNA"/>
</dbReference>
<dbReference type="AlphaFoldDB" id="A0A6L5X8Z5"/>
<reference evidence="1 2" key="1">
    <citation type="submission" date="2019-08" db="EMBL/GenBank/DDBJ databases">
        <title>In-depth cultivation of the pig gut microbiome towards novel bacterial diversity and tailored functional studies.</title>
        <authorList>
            <person name="Wylensek D."/>
            <person name="Hitch T.C.A."/>
            <person name="Clavel T."/>
        </authorList>
    </citation>
    <scope>NUCLEOTIDE SEQUENCE [LARGE SCALE GENOMIC DNA]</scope>
    <source>
        <strain evidence="1 2">Oil-RF-744-WCA-WT-10</strain>
    </source>
</reference>
<organism evidence="1 2">
    <name type="scientific">Sodaliphilus pleomorphus</name>
    <dbReference type="NCBI Taxonomy" id="2606626"/>
    <lineage>
        <taxon>Bacteria</taxon>
        <taxon>Pseudomonadati</taxon>
        <taxon>Bacteroidota</taxon>
        <taxon>Bacteroidia</taxon>
        <taxon>Bacteroidales</taxon>
        <taxon>Muribaculaceae</taxon>
        <taxon>Sodaliphilus</taxon>
    </lineage>
</organism>
<proteinExistence type="predicted"/>
<evidence type="ECO:0000313" key="2">
    <source>
        <dbReference type="Proteomes" id="UP000483362"/>
    </source>
</evidence>
<dbReference type="Proteomes" id="UP000483362">
    <property type="component" value="Unassembled WGS sequence"/>
</dbReference>
<keyword evidence="2" id="KW-1185">Reference proteome</keyword>
<evidence type="ECO:0000313" key="1">
    <source>
        <dbReference type="EMBL" id="MSS16829.1"/>
    </source>
</evidence>
<accession>A0A6L5X8Z5</accession>
<name>A0A6L5X8Z5_9BACT</name>
<sequence>MTEEQKLRYELIRNTSSVEKARECYNFIMDNDDKPRMKPPMNCIYIDGIYICYEDGKRQLYDGTNPTERVTHIGIKVGKHTVGIRLNSQGERELPYNSDLDKDDFDYKRHGLRALDDFNGKANTEHLKRHGEFDFDLADDEWIPSLGELAIICKNKEKINEALAFVGGDKLTSTWYWSSTEYSATGAWLVGFYNGTVFGGSKSKSYIVRPVCEF</sequence>
<dbReference type="RefSeq" id="WP_154328293.1">
    <property type="nucleotide sequence ID" value="NZ_CP045696.1"/>
</dbReference>
<protein>
    <submittedName>
        <fullName evidence="1">DUF1566 domain-containing protein</fullName>
    </submittedName>
</protein>